<dbReference type="PANTHER" id="PTHR40518:SF1">
    <property type="entry name" value="ACETOACETATE DECARBOXYLASE"/>
    <property type="match status" value="1"/>
</dbReference>
<dbReference type="SUPFAM" id="SSF160104">
    <property type="entry name" value="Acetoacetate decarboxylase-like"/>
    <property type="match status" value="1"/>
</dbReference>
<dbReference type="eggNOG" id="ENOG502S5U3">
    <property type="taxonomic scope" value="Eukaryota"/>
</dbReference>
<dbReference type="PANTHER" id="PTHR40518">
    <property type="entry name" value="ACETOACETATE DECARBOXYLASE"/>
    <property type="match status" value="1"/>
</dbReference>
<dbReference type="KEGG" id="adl:AURDEDRAFT_44729"/>
<dbReference type="Proteomes" id="UP000006514">
    <property type="component" value="Unassembled WGS sequence"/>
</dbReference>
<accession>J0WUH1</accession>
<dbReference type="AlphaFoldDB" id="J0WUH1"/>
<organism evidence="2 3">
    <name type="scientific">Auricularia subglabra (strain TFB-10046 / SS5)</name>
    <name type="common">White-rot fungus</name>
    <name type="synonym">Auricularia delicata (strain TFB10046)</name>
    <dbReference type="NCBI Taxonomy" id="717982"/>
    <lineage>
        <taxon>Eukaryota</taxon>
        <taxon>Fungi</taxon>
        <taxon>Dikarya</taxon>
        <taxon>Basidiomycota</taxon>
        <taxon>Agaricomycotina</taxon>
        <taxon>Agaricomycetes</taxon>
        <taxon>Auriculariales</taxon>
        <taxon>Auriculariaceae</taxon>
        <taxon>Auricularia</taxon>
    </lineage>
</organism>
<dbReference type="EMBL" id="JH687839">
    <property type="protein sequence ID" value="EJD37553.1"/>
    <property type="molecule type" value="Genomic_DNA"/>
</dbReference>
<dbReference type="Gene3D" id="2.40.400.10">
    <property type="entry name" value="Acetoacetate decarboxylase-like"/>
    <property type="match status" value="1"/>
</dbReference>
<sequence>IPEVPGPWHLEGEVYWMILKPLAKLPPAAYSPLEEPAWDDPTVRTNRYLGGLGTVWIVRYAASPVGPYDELIYAPGDFVTPSGGRAPRVTRIYVSTVISVLNGRRNWNVPKHLARFSFTKQKNGGTLIEVFNHDEPESGVPFFSAVVTAQRFIPALPFTTRWVYRDVSPQPPLPAGPPGHPEEVGSDSW</sequence>
<proteinExistence type="predicted"/>
<evidence type="ECO:0000313" key="3">
    <source>
        <dbReference type="Proteomes" id="UP000006514"/>
    </source>
</evidence>
<protein>
    <submittedName>
        <fullName evidence="2">Uncharacterized protein</fullName>
    </submittedName>
</protein>
<name>J0WUH1_AURST</name>
<dbReference type="OMA" id="TESWCAF"/>
<feature type="non-terminal residue" evidence="2">
    <location>
        <position position="189"/>
    </location>
</feature>
<dbReference type="OrthoDB" id="9970474at2759"/>
<evidence type="ECO:0000256" key="1">
    <source>
        <dbReference type="SAM" id="MobiDB-lite"/>
    </source>
</evidence>
<feature type="compositionally biased region" description="Pro residues" evidence="1">
    <location>
        <begin position="169"/>
        <end position="179"/>
    </location>
</feature>
<feature type="non-terminal residue" evidence="2">
    <location>
        <position position="1"/>
    </location>
</feature>
<dbReference type="InParanoid" id="J0WUH1"/>
<evidence type="ECO:0000313" key="2">
    <source>
        <dbReference type="EMBL" id="EJD37553.1"/>
    </source>
</evidence>
<feature type="region of interest" description="Disordered" evidence="1">
    <location>
        <begin position="169"/>
        <end position="189"/>
    </location>
</feature>
<keyword evidence="3" id="KW-1185">Reference proteome</keyword>
<dbReference type="InterPro" id="IPR023375">
    <property type="entry name" value="ADC_dom_sf"/>
</dbReference>
<reference evidence="3" key="1">
    <citation type="journal article" date="2012" name="Science">
        <title>The Paleozoic origin of enzymatic lignin decomposition reconstructed from 31 fungal genomes.</title>
        <authorList>
            <person name="Floudas D."/>
            <person name="Binder M."/>
            <person name="Riley R."/>
            <person name="Barry K."/>
            <person name="Blanchette R.A."/>
            <person name="Henrissat B."/>
            <person name="Martinez A.T."/>
            <person name="Otillar R."/>
            <person name="Spatafora J.W."/>
            <person name="Yadav J.S."/>
            <person name="Aerts A."/>
            <person name="Benoit I."/>
            <person name="Boyd A."/>
            <person name="Carlson A."/>
            <person name="Copeland A."/>
            <person name="Coutinho P.M."/>
            <person name="de Vries R.P."/>
            <person name="Ferreira P."/>
            <person name="Findley K."/>
            <person name="Foster B."/>
            <person name="Gaskell J."/>
            <person name="Glotzer D."/>
            <person name="Gorecki P."/>
            <person name="Heitman J."/>
            <person name="Hesse C."/>
            <person name="Hori C."/>
            <person name="Igarashi K."/>
            <person name="Jurgens J.A."/>
            <person name="Kallen N."/>
            <person name="Kersten P."/>
            <person name="Kohler A."/>
            <person name="Kuees U."/>
            <person name="Kumar T.K.A."/>
            <person name="Kuo A."/>
            <person name="LaButti K."/>
            <person name="Larrondo L.F."/>
            <person name="Lindquist E."/>
            <person name="Ling A."/>
            <person name="Lombard V."/>
            <person name="Lucas S."/>
            <person name="Lundell T."/>
            <person name="Martin R."/>
            <person name="McLaughlin D.J."/>
            <person name="Morgenstern I."/>
            <person name="Morin E."/>
            <person name="Murat C."/>
            <person name="Nagy L.G."/>
            <person name="Nolan M."/>
            <person name="Ohm R.A."/>
            <person name="Patyshakuliyeva A."/>
            <person name="Rokas A."/>
            <person name="Ruiz-Duenas F.J."/>
            <person name="Sabat G."/>
            <person name="Salamov A."/>
            <person name="Samejima M."/>
            <person name="Schmutz J."/>
            <person name="Slot J.C."/>
            <person name="St John F."/>
            <person name="Stenlid J."/>
            <person name="Sun H."/>
            <person name="Sun S."/>
            <person name="Syed K."/>
            <person name="Tsang A."/>
            <person name="Wiebenga A."/>
            <person name="Young D."/>
            <person name="Pisabarro A."/>
            <person name="Eastwood D.C."/>
            <person name="Martin F."/>
            <person name="Cullen D."/>
            <person name="Grigoriev I.V."/>
            <person name="Hibbett D.S."/>
        </authorList>
    </citation>
    <scope>NUCLEOTIDE SEQUENCE [LARGE SCALE GENOMIC DNA]</scope>
    <source>
        <strain evidence="3">TFB10046</strain>
    </source>
</reference>
<gene>
    <name evidence="2" type="ORF">AURDEDRAFT_44729</name>
</gene>